<feature type="region of interest" description="Disordered" evidence="1">
    <location>
        <begin position="1"/>
        <end position="24"/>
    </location>
</feature>
<dbReference type="AlphaFoldDB" id="A0A9P7XK15"/>
<evidence type="ECO:0000313" key="2">
    <source>
        <dbReference type="EMBL" id="KAG9061999.1"/>
    </source>
</evidence>
<feature type="compositionally biased region" description="Low complexity" evidence="1">
    <location>
        <begin position="1"/>
        <end position="14"/>
    </location>
</feature>
<gene>
    <name evidence="2" type="ORF">KI688_006718</name>
</gene>
<keyword evidence="3" id="KW-1185">Reference proteome</keyword>
<proteinExistence type="predicted"/>
<evidence type="ECO:0000256" key="1">
    <source>
        <dbReference type="SAM" id="MobiDB-lite"/>
    </source>
</evidence>
<feature type="region of interest" description="Disordered" evidence="1">
    <location>
        <begin position="137"/>
        <end position="164"/>
    </location>
</feature>
<dbReference type="OrthoDB" id="2440821at2759"/>
<reference evidence="2" key="1">
    <citation type="submission" date="2021-06" db="EMBL/GenBank/DDBJ databases">
        <title>Genome Sequence of Mortierella hyaline Strain SCG-10, a Cold-Adapted, Nitrate-Reducing Fungus Isolated from Soil in Minnesota, USA.</title>
        <authorList>
            <person name="Aldossari N."/>
        </authorList>
    </citation>
    <scope>NUCLEOTIDE SEQUENCE</scope>
    <source>
        <strain evidence="2">SCG-10</strain>
    </source>
</reference>
<protein>
    <submittedName>
        <fullName evidence="2">Uncharacterized protein</fullName>
    </submittedName>
</protein>
<sequence>MASSEPSSALLPAEVDTSTSPLRSVSPATSLTSVFQSLATQLELYMKRTDSALVNSQTALEQSQIVLQQSQIVLQQSQVALQQITTSIAALEGKFDAILTTSTAYRADTNAKWENLTDQLGLQLPWQPAKTRSFYRATGTGVATDESQEEDDDVAKDAGNNVTN</sequence>
<dbReference type="EMBL" id="JAHRHY010000021">
    <property type="protein sequence ID" value="KAG9061999.1"/>
    <property type="molecule type" value="Genomic_DNA"/>
</dbReference>
<evidence type="ECO:0000313" key="3">
    <source>
        <dbReference type="Proteomes" id="UP000707451"/>
    </source>
</evidence>
<accession>A0A9P7XK15</accession>
<name>A0A9P7XK15_9FUNG</name>
<organism evidence="2 3">
    <name type="scientific">Linnemannia hyalina</name>
    <dbReference type="NCBI Taxonomy" id="64524"/>
    <lineage>
        <taxon>Eukaryota</taxon>
        <taxon>Fungi</taxon>
        <taxon>Fungi incertae sedis</taxon>
        <taxon>Mucoromycota</taxon>
        <taxon>Mortierellomycotina</taxon>
        <taxon>Mortierellomycetes</taxon>
        <taxon>Mortierellales</taxon>
        <taxon>Mortierellaceae</taxon>
        <taxon>Linnemannia</taxon>
    </lineage>
</organism>
<dbReference type="Proteomes" id="UP000707451">
    <property type="component" value="Unassembled WGS sequence"/>
</dbReference>
<comment type="caution">
    <text evidence="2">The sequence shown here is derived from an EMBL/GenBank/DDBJ whole genome shotgun (WGS) entry which is preliminary data.</text>
</comment>